<reference evidence="1 2" key="1">
    <citation type="submission" date="2024-06" db="EMBL/GenBank/DDBJ databases">
        <title>Genomic Encyclopedia of Type Strains, Phase IV (KMG-IV): sequencing the most valuable type-strain genomes for metagenomic binning, comparative biology and taxonomic classification.</title>
        <authorList>
            <person name="Goeker M."/>
        </authorList>
    </citation>
    <scope>NUCLEOTIDE SEQUENCE [LARGE SCALE GENOMIC DNA]</scope>
    <source>
        <strain evidence="1 2">DSM 28303</strain>
    </source>
</reference>
<dbReference type="Proteomes" id="UP001549122">
    <property type="component" value="Unassembled WGS sequence"/>
</dbReference>
<sequence length="72" mass="8112">MSLNKTRKQAIARARRRLEMPGQELISGYTVEQLAEVIQAMGRIVQAIIDGMVAFGKAFSESIERQLNEQAY</sequence>
<keyword evidence="2" id="KW-1185">Reference proteome</keyword>
<protein>
    <submittedName>
        <fullName evidence="1">Uncharacterized protein</fullName>
    </submittedName>
</protein>
<evidence type="ECO:0000313" key="1">
    <source>
        <dbReference type="EMBL" id="MET3558684.1"/>
    </source>
</evidence>
<dbReference type="EMBL" id="JBEPLO010000021">
    <property type="protein sequence ID" value="MET3558684.1"/>
    <property type="molecule type" value="Genomic_DNA"/>
</dbReference>
<gene>
    <name evidence="1" type="ORF">ABID29_001810</name>
</gene>
<organism evidence="1 2">
    <name type="scientific">Streptococcus rupicaprae</name>
    <dbReference type="NCBI Taxonomy" id="759619"/>
    <lineage>
        <taxon>Bacteria</taxon>
        <taxon>Bacillati</taxon>
        <taxon>Bacillota</taxon>
        <taxon>Bacilli</taxon>
        <taxon>Lactobacillales</taxon>
        <taxon>Streptococcaceae</taxon>
        <taxon>Streptococcus</taxon>
    </lineage>
</organism>
<dbReference type="RefSeq" id="WP_354365811.1">
    <property type="nucleotide sequence ID" value="NZ_JBEPLO010000021.1"/>
</dbReference>
<proteinExistence type="predicted"/>
<evidence type="ECO:0000313" key="2">
    <source>
        <dbReference type="Proteomes" id="UP001549122"/>
    </source>
</evidence>
<comment type="caution">
    <text evidence="1">The sequence shown here is derived from an EMBL/GenBank/DDBJ whole genome shotgun (WGS) entry which is preliminary data.</text>
</comment>
<accession>A0ABV2FJE7</accession>
<name>A0ABV2FJE7_9STRE</name>